<reference evidence="1 2" key="1">
    <citation type="submission" date="2019-01" db="EMBL/GenBank/DDBJ databases">
        <title>Draft genome sequences of three monokaryotic isolates of the white-rot basidiomycete fungus Dichomitus squalens.</title>
        <authorList>
            <consortium name="DOE Joint Genome Institute"/>
            <person name="Lopez S.C."/>
            <person name="Andreopoulos B."/>
            <person name="Pangilinan J."/>
            <person name="Lipzen A."/>
            <person name="Riley R."/>
            <person name="Ahrendt S."/>
            <person name="Ng V."/>
            <person name="Barry K."/>
            <person name="Daum C."/>
            <person name="Grigoriev I.V."/>
            <person name="Hilden K.S."/>
            <person name="Makela M.R."/>
            <person name="de Vries R.P."/>
        </authorList>
    </citation>
    <scope>NUCLEOTIDE SEQUENCE [LARGE SCALE GENOMIC DNA]</scope>
    <source>
        <strain evidence="1 2">CBS 464.89</strain>
    </source>
</reference>
<organism evidence="1 2">
    <name type="scientific">Dichomitus squalens</name>
    <dbReference type="NCBI Taxonomy" id="114155"/>
    <lineage>
        <taxon>Eukaryota</taxon>
        <taxon>Fungi</taxon>
        <taxon>Dikarya</taxon>
        <taxon>Basidiomycota</taxon>
        <taxon>Agaricomycotina</taxon>
        <taxon>Agaricomycetes</taxon>
        <taxon>Polyporales</taxon>
        <taxon>Polyporaceae</taxon>
        <taxon>Dichomitus</taxon>
    </lineage>
</organism>
<accession>A0A4Q9QAJ5</accession>
<proteinExistence type="predicted"/>
<dbReference type="AlphaFoldDB" id="A0A4Q9QAJ5"/>
<evidence type="ECO:0000313" key="1">
    <source>
        <dbReference type="EMBL" id="TBU64280.1"/>
    </source>
</evidence>
<gene>
    <name evidence="1" type="ORF">BD310DRAFT_914373</name>
</gene>
<keyword evidence="2" id="KW-1185">Reference proteome</keyword>
<evidence type="ECO:0000313" key="2">
    <source>
        <dbReference type="Proteomes" id="UP000292082"/>
    </source>
</evidence>
<dbReference type="EMBL" id="ML145086">
    <property type="protein sequence ID" value="TBU64280.1"/>
    <property type="molecule type" value="Genomic_DNA"/>
</dbReference>
<protein>
    <submittedName>
        <fullName evidence="1">Uncharacterized protein</fullName>
    </submittedName>
</protein>
<sequence>MMNECVRKIKGRDRWCLSLNIAIPTISTLGLGYGAFSDSQHTGLSQLGPRRPISSRAFLHVSQDRYSHLATAGPAKCLMRERARPGRSTCHIDVRERSRPQLVWRAWVSYGLVRRRVRRFLDVVCTAPQASPCVFLSDSTRAGLVSAVGRHDICAR</sequence>
<name>A0A4Q9QAJ5_9APHY</name>
<dbReference type="Proteomes" id="UP000292082">
    <property type="component" value="Unassembled WGS sequence"/>
</dbReference>